<keyword evidence="8" id="KW-0732">Signal</keyword>
<dbReference type="InterPro" id="IPR016560">
    <property type="entry name" value="TCTA"/>
</dbReference>
<comment type="subcellular location">
    <subcellularLocation>
        <location evidence="1">Membrane</location>
    </subcellularLocation>
</comment>
<evidence type="ECO:0000256" key="1">
    <source>
        <dbReference type="ARBA" id="ARBA00004370"/>
    </source>
</evidence>
<proteinExistence type="inferred from homology"/>
<feature type="transmembrane region" description="Helical" evidence="7">
    <location>
        <begin position="41"/>
        <end position="58"/>
    </location>
</feature>
<dbReference type="EMBL" id="VWZO01020965">
    <property type="protein sequence ID" value="NXH22229.1"/>
    <property type="molecule type" value="Genomic_DNA"/>
</dbReference>
<evidence type="ECO:0000256" key="6">
    <source>
        <dbReference type="SAM" id="MobiDB-lite"/>
    </source>
</evidence>
<keyword evidence="10" id="KW-1185">Reference proteome</keyword>
<keyword evidence="5 7" id="KW-0472">Membrane</keyword>
<sequence length="112" mass="12144">MATAAAMVWQWPWQALAALGRELAADWETQDMRATLCKLLLLWLVISMLGICLAWRAYGETVAALCYRTGPAARRSPDTGPGPSPARPRAHSLSPASPAGRNDVGDWHCASR</sequence>
<name>A0A7K9I829_9PICI</name>
<feature type="signal peptide" evidence="8">
    <location>
        <begin position="1"/>
        <end position="17"/>
    </location>
</feature>
<evidence type="ECO:0000256" key="2">
    <source>
        <dbReference type="ARBA" id="ARBA00007537"/>
    </source>
</evidence>
<dbReference type="Proteomes" id="UP000534107">
    <property type="component" value="Unassembled WGS sequence"/>
</dbReference>
<evidence type="ECO:0000313" key="9">
    <source>
        <dbReference type="EMBL" id="NXH22229.1"/>
    </source>
</evidence>
<accession>A0A7K9I829</accession>
<reference evidence="9 10" key="1">
    <citation type="submission" date="2019-09" db="EMBL/GenBank/DDBJ databases">
        <title>Bird 10,000 Genomes (B10K) Project - Family phase.</title>
        <authorList>
            <person name="Zhang G."/>
        </authorList>
    </citation>
    <scope>NUCLEOTIDE SEQUENCE [LARGE SCALE GENOMIC DNA]</scope>
    <source>
        <strain evidence="9">B10K-DU-001-16</strain>
        <tissue evidence="9">Muscle</tissue>
    </source>
</reference>
<evidence type="ECO:0000313" key="10">
    <source>
        <dbReference type="Proteomes" id="UP000534107"/>
    </source>
</evidence>
<evidence type="ECO:0000256" key="8">
    <source>
        <dbReference type="SAM" id="SignalP"/>
    </source>
</evidence>
<dbReference type="OrthoDB" id="9529463at2759"/>
<organism evidence="9 10">
    <name type="scientific">Bucco capensis</name>
    <name type="common">collared puffbird</name>
    <dbReference type="NCBI Taxonomy" id="135168"/>
    <lineage>
        <taxon>Eukaryota</taxon>
        <taxon>Metazoa</taxon>
        <taxon>Chordata</taxon>
        <taxon>Craniata</taxon>
        <taxon>Vertebrata</taxon>
        <taxon>Euteleostomi</taxon>
        <taxon>Archelosauria</taxon>
        <taxon>Archosauria</taxon>
        <taxon>Dinosauria</taxon>
        <taxon>Saurischia</taxon>
        <taxon>Theropoda</taxon>
        <taxon>Coelurosauria</taxon>
        <taxon>Aves</taxon>
        <taxon>Neognathae</taxon>
        <taxon>Neoaves</taxon>
        <taxon>Telluraves</taxon>
        <taxon>Coraciimorphae</taxon>
        <taxon>Piciformes</taxon>
        <taxon>Bucconidae</taxon>
        <taxon>Bucco</taxon>
    </lineage>
</organism>
<keyword evidence="3 7" id="KW-0812">Transmembrane</keyword>
<dbReference type="GO" id="GO:0016020">
    <property type="term" value="C:membrane"/>
    <property type="evidence" value="ECO:0007669"/>
    <property type="project" value="UniProtKB-SubCell"/>
</dbReference>
<evidence type="ECO:0000256" key="3">
    <source>
        <dbReference type="ARBA" id="ARBA00022692"/>
    </source>
</evidence>
<dbReference type="PANTHER" id="PTHR32267:SF2">
    <property type="entry name" value="T-CELL LEUKEMIA TRANSLOCATION-ALTERED GENE PROTEIN"/>
    <property type="match status" value="1"/>
</dbReference>
<gene>
    <name evidence="9" type="primary">Tcta</name>
    <name evidence="9" type="ORF">BUCCAP_R15532</name>
</gene>
<protein>
    <submittedName>
        <fullName evidence="9">TCTA protein</fullName>
    </submittedName>
</protein>
<feature type="chain" id="PRO_5029662255" evidence="8">
    <location>
        <begin position="18"/>
        <end position="112"/>
    </location>
</feature>
<evidence type="ECO:0000256" key="4">
    <source>
        <dbReference type="ARBA" id="ARBA00022989"/>
    </source>
</evidence>
<comment type="caution">
    <text evidence="9">The sequence shown here is derived from an EMBL/GenBank/DDBJ whole genome shotgun (WGS) entry which is preliminary data.</text>
</comment>
<dbReference type="GO" id="GO:0072675">
    <property type="term" value="P:osteoclast fusion"/>
    <property type="evidence" value="ECO:0007669"/>
    <property type="project" value="TreeGrafter"/>
</dbReference>
<dbReference type="Pfam" id="PF15128">
    <property type="entry name" value="T_cell_tran_alt"/>
    <property type="match status" value="1"/>
</dbReference>
<keyword evidence="4 7" id="KW-1133">Transmembrane helix</keyword>
<evidence type="ECO:0000256" key="5">
    <source>
        <dbReference type="ARBA" id="ARBA00023136"/>
    </source>
</evidence>
<dbReference type="AlphaFoldDB" id="A0A7K9I829"/>
<feature type="region of interest" description="Disordered" evidence="6">
    <location>
        <begin position="72"/>
        <end position="112"/>
    </location>
</feature>
<comment type="similarity">
    <text evidence="2">Belongs to the TCTA family.</text>
</comment>
<dbReference type="PANTHER" id="PTHR32267">
    <property type="entry name" value="T-CELL LEUKEMIA TRANSLOCATION-ALTERED GENE PROTEIN"/>
    <property type="match status" value="1"/>
</dbReference>
<feature type="non-terminal residue" evidence="9">
    <location>
        <position position="112"/>
    </location>
</feature>
<evidence type="ECO:0000256" key="7">
    <source>
        <dbReference type="SAM" id="Phobius"/>
    </source>
</evidence>
<feature type="non-terminal residue" evidence="9">
    <location>
        <position position="1"/>
    </location>
</feature>